<keyword evidence="5" id="KW-0472">Membrane</keyword>
<evidence type="ECO:0000313" key="11">
    <source>
        <dbReference type="Proteomes" id="UP000319498"/>
    </source>
</evidence>
<feature type="domain" description="Spore germination protein N-terminal" evidence="9">
    <location>
        <begin position="25"/>
        <end position="203"/>
    </location>
</feature>
<dbReference type="InterPro" id="IPR046953">
    <property type="entry name" value="Spore_GerAC-like_C"/>
</dbReference>
<name>A0ABQ0TCN5_9BACL</name>
<dbReference type="InterPro" id="IPR038501">
    <property type="entry name" value="Spore_GerAC_C_sf"/>
</dbReference>
<dbReference type="PROSITE" id="PS51257">
    <property type="entry name" value="PROKAR_LIPOPROTEIN"/>
    <property type="match status" value="1"/>
</dbReference>
<evidence type="ECO:0000313" key="10">
    <source>
        <dbReference type="EMBL" id="GED60960.1"/>
    </source>
</evidence>
<feature type="domain" description="Spore germination GerAC-like C-terminal" evidence="8">
    <location>
        <begin position="212"/>
        <end position="384"/>
    </location>
</feature>
<organism evidence="10 11">
    <name type="scientific">Brevibacillus formosus</name>
    <dbReference type="NCBI Taxonomy" id="54913"/>
    <lineage>
        <taxon>Bacteria</taxon>
        <taxon>Bacillati</taxon>
        <taxon>Bacillota</taxon>
        <taxon>Bacilli</taxon>
        <taxon>Bacillales</taxon>
        <taxon>Paenibacillaceae</taxon>
        <taxon>Brevibacillus</taxon>
    </lineage>
</organism>
<evidence type="ECO:0000259" key="9">
    <source>
        <dbReference type="Pfam" id="PF25198"/>
    </source>
</evidence>
<evidence type="ECO:0000256" key="2">
    <source>
        <dbReference type="ARBA" id="ARBA00007886"/>
    </source>
</evidence>
<keyword evidence="7" id="KW-0449">Lipoprotein</keyword>
<sequence length="388" mass="44509">MSMGKYLRCFTLFFICMCLLTGCWDRRELEERASVLAIAIDQAEEDENLFKMTVQIPIPIKIAGSSGQGGGSNADAVKIMSATGRTVTDATNNLQMRLNQRLFLGHTRVLALSEEIAKEGIHDIMDSFRREPQIRRLLWPIVVKGKASTLLEIKPGLEQIPVVFLMGLIENGMKLGRIPDQTLGDYFNQTSNVTMEPFLNYVEATKKEVSWKGVAVFRGNKMVGILNRVQSWALIQLRNEKPGGDIVIPLPNTKKGYVSFRPHFVKKKLMIQEQGDTKSKGSESFSATYHCELQGDIVELTEDLKIPPEQFIVQMQALIKKEMEERAKKLLLQLQKQYNSDILKLGLTLRAKHYHEYWKKHNWKEDFRDFPVRVKYTIKLRRLGMEMQ</sequence>
<dbReference type="InterPro" id="IPR008844">
    <property type="entry name" value="Spore_GerAC-like"/>
</dbReference>
<accession>A0ABQ0TCN5</accession>
<gene>
    <name evidence="10" type="ORF">BFO01nite_50920</name>
</gene>
<evidence type="ECO:0000256" key="5">
    <source>
        <dbReference type="ARBA" id="ARBA00023136"/>
    </source>
</evidence>
<keyword evidence="3" id="KW-0309">Germination</keyword>
<keyword evidence="6" id="KW-0564">Palmitate</keyword>
<evidence type="ECO:0000256" key="4">
    <source>
        <dbReference type="ARBA" id="ARBA00022729"/>
    </source>
</evidence>
<comment type="subcellular location">
    <subcellularLocation>
        <location evidence="1">Membrane</location>
        <topology evidence="1">Lipid-anchor</topology>
    </subcellularLocation>
</comment>
<evidence type="ECO:0000256" key="1">
    <source>
        <dbReference type="ARBA" id="ARBA00004635"/>
    </source>
</evidence>
<evidence type="ECO:0000256" key="3">
    <source>
        <dbReference type="ARBA" id="ARBA00022544"/>
    </source>
</evidence>
<reference evidence="10 11" key="1">
    <citation type="submission" date="2019-06" db="EMBL/GenBank/DDBJ databases">
        <title>Whole genome shotgun sequence of Brevibacillus formosus NBRC 15716.</title>
        <authorList>
            <person name="Hosoyama A."/>
            <person name="Uohara A."/>
            <person name="Ohji S."/>
            <person name="Ichikawa N."/>
        </authorList>
    </citation>
    <scope>NUCLEOTIDE SEQUENCE [LARGE SCALE GENOMIC DNA]</scope>
    <source>
        <strain evidence="10 11">NBRC 15716</strain>
    </source>
</reference>
<evidence type="ECO:0000256" key="7">
    <source>
        <dbReference type="ARBA" id="ARBA00023288"/>
    </source>
</evidence>
<dbReference type="Gene3D" id="3.30.300.210">
    <property type="entry name" value="Nutrient germinant receptor protein C, domain 3"/>
    <property type="match status" value="1"/>
</dbReference>
<keyword evidence="4" id="KW-0732">Signal</keyword>
<dbReference type="PANTHER" id="PTHR35789:SF1">
    <property type="entry name" value="SPORE GERMINATION PROTEIN B3"/>
    <property type="match status" value="1"/>
</dbReference>
<dbReference type="InterPro" id="IPR057336">
    <property type="entry name" value="GerAC_N"/>
</dbReference>
<dbReference type="PANTHER" id="PTHR35789">
    <property type="entry name" value="SPORE GERMINATION PROTEIN B3"/>
    <property type="match status" value="1"/>
</dbReference>
<evidence type="ECO:0000256" key="6">
    <source>
        <dbReference type="ARBA" id="ARBA00023139"/>
    </source>
</evidence>
<evidence type="ECO:0000259" key="8">
    <source>
        <dbReference type="Pfam" id="PF05504"/>
    </source>
</evidence>
<dbReference type="NCBIfam" id="TIGR02887">
    <property type="entry name" value="spore_ger_x_C"/>
    <property type="match status" value="1"/>
</dbReference>
<dbReference type="EMBL" id="BJOL01000037">
    <property type="protein sequence ID" value="GED60960.1"/>
    <property type="molecule type" value="Genomic_DNA"/>
</dbReference>
<protein>
    <submittedName>
        <fullName evidence="10">Uncharacterized protein</fullName>
    </submittedName>
</protein>
<keyword evidence="11" id="KW-1185">Reference proteome</keyword>
<proteinExistence type="inferred from homology"/>
<dbReference type="Proteomes" id="UP000319498">
    <property type="component" value="Unassembled WGS sequence"/>
</dbReference>
<dbReference type="Pfam" id="PF25198">
    <property type="entry name" value="Spore_GerAC_N"/>
    <property type="match status" value="1"/>
</dbReference>
<dbReference type="Pfam" id="PF05504">
    <property type="entry name" value="Spore_GerAC"/>
    <property type="match status" value="1"/>
</dbReference>
<comment type="similarity">
    <text evidence="2">Belongs to the GerABKC lipoprotein family.</text>
</comment>
<comment type="caution">
    <text evidence="10">The sequence shown here is derived from an EMBL/GenBank/DDBJ whole genome shotgun (WGS) entry which is preliminary data.</text>
</comment>